<sequence>MPTATMTENLPPASLKQTSTATDTKTLRTLYNRAAKAFLKRNITLTHSLLQTAFSTISSDSDSDLQRKWDILRITFETTVYTSGIAATEFPDQLKEITVKSPQNLVTETYSRSLAFFSSKRVPESSVVLPVQVLSTLVYSSLKLDAAQVGREMIEDWLGRRGNSYYSASSHARGDGYDKVLELYVLQVLPKLEEWEYATEFMEYESQLDPDTRQNIQLALRTQHAQVLSARYPPQSQQSSSSPSPLTSRPQSPTPSSSSSSSSLSTTSTHTAVPATPRQHAPFQHSLSSLSSLDSSITSSSSRASSDGTVTPNRQSTKGKGKASAYPEGNGNALSDPSSLNDATRPKSRSPARSRGSGSSNHSPRVPPSQIQHTHPLNPNSPNPLSLPRSHLTAAQSNRGRNLSTYALIKASLQPYFTRLSGSRGGAILTGTFLFFVLPAISVLLRLRSRRRIGGVTSGGTGTADIVRRRLRGVNGSDSTGLGMVLARTWWAIVRVVFDTVRMGVSGLV</sequence>
<dbReference type="AlphaFoldDB" id="A0AAW0C3F8"/>
<evidence type="ECO:0000256" key="1">
    <source>
        <dbReference type="SAM" id="MobiDB-lite"/>
    </source>
</evidence>
<feature type="compositionally biased region" description="Low complexity" evidence="1">
    <location>
        <begin position="286"/>
        <end position="306"/>
    </location>
</feature>
<dbReference type="EMBL" id="JAYKXP010000066">
    <property type="protein sequence ID" value="KAK7032257.1"/>
    <property type="molecule type" value="Genomic_DNA"/>
</dbReference>
<keyword evidence="2" id="KW-0812">Transmembrane</keyword>
<gene>
    <name evidence="3" type="ORF">VNI00_013216</name>
</gene>
<feature type="compositionally biased region" description="Low complexity" evidence="1">
    <location>
        <begin position="233"/>
        <end position="269"/>
    </location>
</feature>
<accession>A0AAW0C3F8</accession>
<proteinExistence type="predicted"/>
<protein>
    <submittedName>
        <fullName evidence="3">Uncharacterized protein</fullName>
    </submittedName>
</protein>
<feature type="region of interest" description="Disordered" evidence="1">
    <location>
        <begin position="228"/>
        <end position="390"/>
    </location>
</feature>
<feature type="compositionally biased region" description="Low complexity" evidence="1">
    <location>
        <begin position="376"/>
        <end position="390"/>
    </location>
</feature>
<feature type="compositionally biased region" description="Polar residues" evidence="1">
    <location>
        <begin position="307"/>
        <end position="318"/>
    </location>
</feature>
<keyword evidence="2" id="KW-0472">Membrane</keyword>
<comment type="caution">
    <text evidence="3">The sequence shown here is derived from an EMBL/GenBank/DDBJ whole genome shotgun (WGS) entry which is preliminary data.</text>
</comment>
<keyword evidence="4" id="KW-1185">Reference proteome</keyword>
<evidence type="ECO:0000313" key="4">
    <source>
        <dbReference type="Proteomes" id="UP001383192"/>
    </source>
</evidence>
<reference evidence="3 4" key="1">
    <citation type="submission" date="2024-01" db="EMBL/GenBank/DDBJ databases">
        <title>A draft genome for a cacao thread blight-causing isolate of Paramarasmius palmivorus.</title>
        <authorList>
            <person name="Baruah I.K."/>
            <person name="Bukari Y."/>
            <person name="Amoako-Attah I."/>
            <person name="Meinhardt L.W."/>
            <person name="Bailey B.A."/>
            <person name="Cohen S.P."/>
        </authorList>
    </citation>
    <scope>NUCLEOTIDE SEQUENCE [LARGE SCALE GENOMIC DNA]</scope>
    <source>
        <strain evidence="3 4">GH-12</strain>
    </source>
</reference>
<name>A0AAW0C3F8_9AGAR</name>
<dbReference type="Proteomes" id="UP001383192">
    <property type="component" value="Unassembled WGS sequence"/>
</dbReference>
<keyword evidence="2" id="KW-1133">Transmembrane helix</keyword>
<feature type="transmembrane region" description="Helical" evidence="2">
    <location>
        <begin position="425"/>
        <end position="445"/>
    </location>
</feature>
<feature type="compositionally biased region" description="Polar residues" evidence="1">
    <location>
        <begin position="332"/>
        <end position="342"/>
    </location>
</feature>
<evidence type="ECO:0000313" key="3">
    <source>
        <dbReference type="EMBL" id="KAK7032257.1"/>
    </source>
</evidence>
<organism evidence="3 4">
    <name type="scientific">Paramarasmius palmivorus</name>
    <dbReference type="NCBI Taxonomy" id="297713"/>
    <lineage>
        <taxon>Eukaryota</taxon>
        <taxon>Fungi</taxon>
        <taxon>Dikarya</taxon>
        <taxon>Basidiomycota</taxon>
        <taxon>Agaricomycotina</taxon>
        <taxon>Agaricomycetes</taxon>
        <taxon>Agaricomycetidae</taxon>
        <taxon>Agaricales</taxon>
        <taxon>Marasmiineae</taxon>
        <taxon>Marasmiaceae</taxon>
        <taxon>Paramarasmius</taxon>
    </lineage>
</organism>
<evidence type="ECO:0000256" key="2">
    <source>
        <dbReference type="SAM" id="Phobius"/>
    </source>
</evidence>